<gene>
    <name evidence="2" type="ORF">BOTBODRAFT_82563</name>
</gene>
<dbReference type="HOGENOM" id="CLU_2270066_0_0_1"/>
<evidence type="ECO:0000313" key="3">
    <source>
        <dbReference type="Proteomes" id="UP000027195"/>
    </source>
</evidence>
<sequence length="103" mass="11802">PAVEWSIDEDAELVHVLEEQKRLGNQSETGWKNTVWSQAANAIAVSFPDAKIKKEAKHCKSRWQRLKGLYKIVKGLRDVSGFGWDDATQMVQAADEVWDRYLE</sequence>
<proteinExistence type="predicted"/>
<dbReference type="Proteomes" id="UP000027195">
    <property type="component" value="Unassembled WGS sequence"/>
</dbReference>
<reference evidence="3" key="1">
    <citation type="journal article" date="2014" name="Proc. Natl. Acad. Sci. U.S.A.">
        <title>Extensive sampling of basidiomycete genomes demonstrates inadequacy of the white-rot/brown-rot paradigm for wood decay fungi.</title>
        <authorList>
            <person name="Riley R."/>
            <person name="Salamov A.A."/>
            <person name="Brown D.W."/>
            <person name="Nagy L.G."/>
            <person name="Floudas D."/>
            <person name="Held B.W."/>
            <person name="Levasseur A."/>
            <person name="Lombard V."/>
            <person name="Morin E."/>
            <person name="Otillar R."/>
            <person name="Lindquist E.A."/>
            <person name="Sun H."/>
            <person name="LaButti K.M."/>
            <person name="Schmutz J."/>
            <person name="Jabbour D."/>
            <person name="Luo H."/>
            <person name="Baker S.E."/>
            <person name="Pisabarro A.G."/>
            <person name="Walton J.D."/>
            <person name="Blanchette R.A."/>
            <person name="Henrissat B."/>
            <person name="Martin F."/>
            <person name="Cullen D."/>
            <person name="Hibbett D.S."/>
            <person name="Grigoriev I.V."/>
        </authorList>
    </citation>
    <scope>NUCLEOTIDE SEQUENCE [LARGE SCALE GENOMIC DNA]</scope>
    <source>
        <strain evidence="3">FD-172 SS1</strain>
    </source>
</reference>
<dbReference type="OrthoDB" id="76215at2759"/>
<feature type="domain" description="Myb-like" evidence="1">
    <location>
        <begin position="5"/>
        <end position="67"/>
    </location>
</feature>
<protein>
    <recommendedName>
        <fullName evidence="1">Myb-like domain-containing protein</fullName>
    </recommendedName>
</protein>
<dbReference type="Pfam" id="PF12776">
    <property type="entry name" value="Myb_DNA-bind_3"/>
    <property type="match status" value="1"/>
</dbReference>
<dbReference type="PANTHER" id="PTHR46929:SF3">
    <property type="entry name" value="MYB_SANT-LIKE DOMAIN-CONTAINING PROTEIN"/>
    <property type="match status" value="1"/>
</dbReference>
<keyword evidence="3" id="KW-1185">Reference proteome</keyword>
<dbReference type="PROSITE" id="PS50090">
    <property type="entry name" value="MYB_LIKE"/>
    <property type="match status" value="1"/>
</dbReference>
<evidence type="ECO:0000259" key="1">
    <source>
        <dbReference type="PROSITE" id="PS50090"/>
    </source>
</evidence>
<name>A0A067MW12_BOTB1</name>
<dbReference type="EMBL" id="KL198020">
    <property type="protein sequence ID" value="KDQ18865.1"/>
    <property type="molecule type" value="Genomic_DNA"/>
</dbReference>
<dbReference type="InterPro" id="IPR024752">
    <property type="entry name" value="Myb/SANT-like_dom"/>
</dbReference>
<dbReference type="InParanoid" id="A0A067MW12"/>
<dbReference type="InterPro" id="IPR001005">
    <property type="entry name" value="SANT/Myb"/>
</dbReference>
<accession>A0A067MW12</accession>
<dbReference type="PANTHER" id="PTHR46929">
    <property type="entry name" value="EXPRESSED PROTEIN"/>
    <property type="match status" value="1"/>
</dbReference>
<evidence type="ECO:0000313" key="2">
    <source>
        <dbReference type="EMBL" id="KDQ18865.1"/>
    </source>
</evidence>
<dbReference type="AlphaFoldDB" id="A0A067MW12"/>
<feature type="non-terminal residue" evidence="2">
    <location>
        <position position="103"/>
    </location>
</feature>
<organism evidence="2 3">
    <name type="scientific">Botryobasidium botryosum (strain FD-172 SS1)</name>
    <dbReference type="NCBI Taxonomy" id="930990"/>
    <lineage>
        <taxon>Eukaryota</taxon>
        <taxon>Fungi</taxon>
        <taxon>Dikarya</taxon>
        <taxon>Basidiomycota</taxon>
        <taxon>Agaricomycotina</taxon>
        <taxon>Agaricomycetes</taxon>
        <taxon>Cantharellales</taxon>
        <taxon>Botryobasidiaceae</taxon>
        <taxon>Botryobasidium</taxon>
    </lineage>
</organism>
<feature type="non-terminal residue" evidence="2">
    <location>
        <position position="1"/>
    </location>
</feature>